<keyword evidence="3" id="KW-1185">Reference proteome</keyword>
<dbReference type="Gene3D" id="3.30.200.20">
    <property type="entry name" value="Phosphorylase Kinase, domain 1"/>
    <property type="match status" value="1"/>
</dbReference>
<dbReference type="Proteomes" id="UP000291144">
    <property type="component" value="Unassembled WGS sequence"/>
</dbReference>
<dbReference type="Pfam" id="PF01636">
    <property type="entry name" value="APH"/>
    <property type="match status" value="1"/>
</dbReference>
<accession>A0A4R0KPY1</accession>
<reference evidence="2 3" key="1">
    <citation type="submission" date="2019-02" db="EMBL/GenBank/DDBJ databases">
        <title>Kribbella capetownensis sp. nov. and Kribbella speibonae sp. nov., isolated from soil.</title>
        <authorList>
            <person name="Curtis S.M."/>
            <person name="Norton I."/>
            <person name="Everest G.J."/>
            <person name="Meyers P.R."/>
        </authorList>
    </citation>
    <scope>NUCLEOTIDE SEQUENCE [LARGE SCALE GENOMIC DNA]</scope>
    <source>
        <strain evidence="2 3">NRRL B-24813</strain>
    </source>
</reference>
<evidence type="ECO:0000313" key="2">
    <source>
        <dbReference type="EMBL" id="TCC60248.1"/>
    </source>
</evidence>
<sequence>MDEQLVRALLQDQHPDLAELELREVVGGWGNQMWRLGDDLAVRIPRTDQAPELLRKEARWVPTLAPRLPLPVPTPQRLGEPSDRFPRTWMVTTWVHGEPADHAPITDPKAADVLVDFLQALHTEAPADAPVSHRGSLPQGLGFEEIHEYVGRRDKIRAVWEDAVAAPAWGGPALWLHGDLHPANVVVADGTLAGVVDFEEISAGDPANDLAAAWILLPDGAADRFFERYPVDEATVRRARGWALTRAMFLIAMGVNGDKGLPGGKPHWGPIGRAALDRLL</sequence>
<dbReference type="SUPFAM" id="SSF56112">
    <property type="entry name" value="Protein kinase-like (PK-like)"/>
    <property type="match status" value="1"/>
</dbReference>
<dbReference type="OrthoDB" id="9797603at2"/>
<gene>
    <name evidence="2" type="ORF">E0H73_20020</name>
</gene>
<proteinExistence type="predicted"/>
<dbReference type="PANTHER" id="PTHR21310">
    <property type="entry name" value="AMINOGLYCOSIDE PHOSPHOTRANSFERASE-RELATED-RELATED"/>
    <property type="match status" value="1"/>
</dbReference>
<dbReference type="CDD" id="cd05155">
    <property type="entry name" value="APH_ChoK_like_1"/>
    <property type="match status" value="1"/>
</dbReference>
<dbReference type="PANTHER" id="PTHR21310:SF42">
    <property type="entry name" value="BIFUNCTIONAL AAC_APH"/>
    <property type="match status" value="1"/>
</dbReference>
<dbReference type="AlphaFoldDB" id="A0A4R0KPY1"/>
<dbReference type="RefSeq" id="WP_131358518.1">
    <property type="nucleotide sequence ID" value="NZ_SJKB01000006.1"/>
</dbReference>
<dbReference type="Gene3D" id="3.90.1200.10">
    <property type="match status" value="1"/>
</dbReference>
<dbReference type="InterPro" id="IPR002575">
    <property type="entry name" value="Aminoglycoside_PTrfase"/>
</dbReference>
<protein>
    <submittedName>
        <fullName evidence="2">Aminoglycoside phosphotransferase family protein</fullName>
    </submittedName>
</protein>
<dbReference type="InterPro" id="IPR011009">
    <property type="entry name" value="Kinase-like_dom_sf"/>
</dbReference>
<dbReference type="InterPro" id="IPR051678">
    <property type="entry name" value="AGP_Transferase"/>
</dbReference>
<dbReference type="GO" id="GO:0016740">
    <property type="term" value="F:transferase activity"/>
    <property type="evidence" value="ECO:0007669"/>
    <property type="project" value="UniProtKB-KW"/>
</dbReference>
<dbReference type="EMBL" id="SJKB01000006">
    <property type="protein sequence ID" value="TCC60248.1"/>
    <property type="molecule type" value="Genomic_DNA"/>
</dbReference>
<keyword evidence="2" id="KW-0808">Transferase</keyword>
<feature type="domain" description="Aminoglycoside phosphotransferase" evidence="1">
    <location>
        <begin position="22"/>
        <end position="237"/>
    </location>
</feature>
<evidence type="ECO:0000313" key="3">
    <source>
        <dbReference type="Proteomes" id="UP000291144"/>
    </source>
</evidence>
<comment type="caution">
    <text evidence="2">The sequence shown here is derived from an EMBL/GenBank/DDBJ whole genome shotgun (WGS) entry which is preliminary data.</text>
</comment>
<organism evidence="2 3">
    <name type="scientific">Kribbella pittospori</name>
    <dbReference type="NCBI Taxonomy" id="722689"/>
    <lineage>
        <taxon>Bacteria</taxon>
        <taxon>Bacillati</taxon>
        <taxon>Actinomycetota</taxon>
        <taxon>Actinomycetes</taxon>
        <taxon>Propionibacteriales</taxon>
        <taxon>Kribbellaceae</taxon>
        <taxon>Kribbella</taxon>
    </lineage>
</organism>
<evidence type="ECO:0000259" key="1">
    <source>
        <dbReference type="Pfam" id="PF01636"/>
    </source>
</evidence>
<name>A0A4R0KPY1_9ACTN</name>